<name>A0A4U0T6F0_9ACTN</name>
<dbReference type="RefSeq" id="WP_136726914.1">
    <property type="nucleotide sequence ID" value="NZ_SUMC01000032.1"/>
</dbReference>
<evidence type="ECO:0000313" key="2">
    <source>
        <dbReference type="EMBL" id="TKA08325.1"/>
    </source>
</evidence>
<dbReference type="EMBL" id="SUMC01000032">
    <property type="protein sequence ID" value="TKA08325.1"/>
    <property type="molecule type" value="Genomic_DNA"/>
</dbReference>
<evidence type="ECO:0000313" key="3">
    <source>
        <dbReference type="Proteomes" id="UP000305778"/>
    </source>
</evidence>
<comment type="caution">
    <text evidence="2">The sequence shown here is derived from an EMBL/GenBank/DDBJ whole genome shotgun (WGS) entry which is preliminary data.</text>
</comment>
<dbReference type="Proteomes" id="UP000305778">
    <property type="component" value="Unassembled WGS sequence"/>
</dbReference>
<dbReference type="OrthoDB" id="4221146at2"/>
<protein>
    <recommendedName>
        <fullName evidence="4">DUF1579 domain-containing protein</fullName>
    </recommendedName>
</protein>
<proteinExistence type="predicted"/>
<accession>A0A4U0T6F0</accession>
<sequence>MTSRSASHTAPATPRPPGTPEVSALLGDWVNTDQRSSKGALRLSVTWHEEGLFVRAFGTGSPQPRDWGQVPAVVYTPPDTPSAACSFSAVYDFGSLRTVIGGYYKTGILVTTTCSVFSDGNGGDHWARSFFHRAEGRS</sequence>
<organism evidence="2 3">
    <name type="scientific">Actinacidiphila oryziradicis</name>
    <dbReference type="NCBI Taxonomy" id="2571141"/>
    <lineage>
        <taxon>Bacteria</taxon>
        <taxon>Bacillati</taxon>
        <taxon>Actinomycetota</taxon>
        <taxon>Actinomycetes</taxon>
        <taxon>Kitasatosporales</taxon>
        <taxon>Streptomycetaceae</taxon>
        <taxon>Actinacidiphila</taxon>
    </lineage>
</organism>
<feature type="region of interest" description="Disordered" evidence="1">
    <location>
        <begin position="1"/>
        <end position="24"/>
    </location>
</feature>
<keyword evidence="3" id="KW-1185">Reference proteome</keyword>
<evidence type="ECO:0008006" key="4">
    <source>
        <dbReference type="Google" id="ProtNLM"/>
    </source>
</evidence>
<evidence type="ECO:0000256" key="1">
    <source>
        <dbReference type="SAM" id="MobiDB-lite"/>
    </source>
</evidence>
<gene>
    <name evidence="2" type="ORF">FCI23_29095</name>
</gene>
<reference evidence="2 3" key="1">
    <citation type="submission" date="2019-04" db="EMBL/GenBank/DDBJ databases">
        <title>Streptomyces oryziradicis sp. nov., a novel actinomycete isolated from rhizosphere soil of rice (Oryza sativa L.).</title>
        <authorList>
            <person name="Li C."/>
        </authorList>
    </citation>
    <scope>NUCLEOTIDE SEQUENCE [LARGE SCALE GENOMIC DNA]</scope>
    <source>
        <strain evidence="2 3">NEAU-C40</strain>
    </source>
</reference>
<dbReference type="AlphaFoldDB" id="A0A4U0T6F0"/>